<comment type="similarity">
    <text evidence="5">Belongs to the NtaA/SnaA/DszA monooxygenase family.</text>
</comment>
<dbReference type="InterPro" id="IPR051260">
    <property type="entry name" value="Diverse_substr_monoxygenases"/>
</dbReference>
<evidence type="ECO:0000256" key="3">
    <source>
        <dbReference type="ARBA" id="ARBA00023002"/>
    </source>
</evidence>
<dbReference type="Gene3D" id="3.20.20.30">
    <property type="entry name" value="Luciferase-like domain"/>
    <property type="match status" value="1"/>
</dbReference>
<dbReference type="RefSeq" id="WP_227576552.1">
    <property type="nucleotide sequence ID" value="NZ_CP101987.1"/>
</dbReference>
<evidence type="ECO:0000259" key="7">
    <source>
        <dbReference type="Pfam" id="PF00296"/>
    </source>
</evidence>
<dbReference type="PANTHER" id="PTHR30011:SF16">
    <property type="entry name" value="C2H2 FINGER DOMAIN TRANSCRIPTION FACTOR (EUROFUNG)-RELATED"/>
    <property type="match status" value="1"/>
</dbReference>
<dbReference type="Proteomes" id="UP001316384">
    <property type="component" value="Chromosome"/>
</dbReference>
<evidence type="ECO:0000256" key="4">
    <source>
        <dbReference type="ARBA" id="ARBA00023033"/>
    </source>
</evidence>
<dbReference type="CDD" id="cd01095">
    <property type="entry name" value="Nitrilotriacetate_monoxgenase"/>
    <property type="match status" value="1"/>
</dbReference>
<keyword evidence="4" id="KW-0503">Monooxygenase</keyword>
<dbReference type="InterPro" id="IPR011251">
    <property type="entry name" value="Luciferase-like_dom"/>
</dbReference>
<evidence type="ECO:0000256" key="6">
    <source>
        <dbReference type="SAM" id="MobiDB-lite"/>
    </source>
</evidence>
<evidence type="ECO:0000313" key="9">
    <source>
        <dbReference type="Proteomes" id="UP001316384"/>
    </source>
</evidence>
<dbReference type="SUPFAM" id="SSF51679">
    <property type="entry name" value="Bacterial luciferase-like"/>
    <property type="match status" value="1"/>
</dbReference>
<name>A0ABY5KQ57_9CELL</name>
<keyword evidence="9" id="KW-1185">Reference proteome</keyword>
<proteinExistence type="inferred from homology"/>
<keyword evidence="1" id="KW-0285">Flavoprotein</keyword>
<keyword evidence="2" id="KW-0288">FMN</keyword>
<organism evidence="8 9">
    <name type="scientific">Cellulomonas xiejunii</name>
    <dbReference type="NCBI Taxonomy" id="2968083"/>
    <lineage>
        <taxon>Bacteria</taxon>
        <taxon>Bacillati</taxon>
        <taxon>Actinomycetota</taxon>
        <taxon>Actinomycetes</taxon>
        <taxon>Micrococcales</taxon>
        <taxon>Cellulomonadaceae</taxon>
        <taxon>Cellulomonas</taxon>
    </lineage>
</organism>
<dbReference type="InterPro" id="IPR016215">
    <property type="entry name" value="NTA_MOA"/>
</dbReference>
<gene>
    <name evidence="8" type="ORF">NP048_15665</name>
</gene>
<evidence type="ECO:0000313" key="8">
    <source>
        <dbReference type="EMBL" id="UUI71215.1"/>
    </source>
</evidence>
<dbReference type="EMBL" id="CP101987">
    <property type="protein sequence ID" value="UUI71215.1"/>
    <property type="molecule type" value="Genomic_DNA"/>
</dbReference>
<dbReference type="PANTHER" id="PTHR30011">
    <property type="entry name" value="ALKANESULFONATE MONOOXYGENASE-RELATED"/>
    <property type="match status" value="1"/>
</dbReference>
<evidence type="ECO:0000256" key="2">
    <source>
        <dbReference type="ARBA" id="ARBA00022643"/>
    </source>
</evidence>
<reference evidence="8 9" key="1">
    <citation type="submission" date="2022-07" db="EMBL/GenBank/DDBJ databases">
        <title>Novel species in genus cellulomonas.</title>
        <authorList>
            <person name="Ye L."/>
        </authorList>
    </citation>
    <scope>NUCLEOTIDE SEQUENCE [LARGE SCALE GENOMIC DNA]</scope>
    <source>
        <strain evidence="9">zg-B89</strain>
    </source>
</reference>
<dbReference type="InterPro" id="IPR036661">
    <property type="entry name" value="Luciferase-like_sf"/>
</dbReference>
<feature type="compositionally biased region" description="Low complexity" evidence="6">
    <location>
        <begin position="459"/>
        <end position="475"/>
    </location>
</feature>
<dbReference type="Pfam" id="PF00296">
    <property type="entry name" value="Bac_luciferase"/>
    <property type="match status" value="1"/>
</dbReference>
<feature type="domain" description="Luciferase-like" evidence="7">
    <location>
        <begin position="33"/>
        <end position="390"/>
    </location>
</feature>
<dbReference type="PIRSF" id="PIRSF000337">
    <property type="entry name" value="NTA_MOA"/>
    <property type="match status" value="1"/>
</dbReference>
<sequence length="481" mass="52766">MTTRPRREGQLHLNAFLMSTGHHEASWRLPESDPSYQSTNIAYLQRLAQTAERGHLDSIFFADGPALFRDVGRRPSGTLEPTVVLAAIAAVTSRIGLIATASTTYNDPYNLARRFASVDHISGGRAGWNIVTTAHLEAARNFGYEDLPSHHARYQRAAEFIDVALKLWDSWEDDVEIGDKVDGVWGDSGRIHPPEHVGEHFRVAGALTTPRSPQAYPLLVQAGSSEDGKDLAARYAEAVFTAQQTLDDALAFSYDLKRRAVEWGRDPAGLLVLPGIVPVIGATQAEARAKEDELDRLIRPEFARVQLAKTLRVDPEDLPLDRELPADLPSEEEIEGAKSRYTLIVELARRERLTVRQLIGRLGGGRGHRTFSGTAEQVADAIQEWWDAGAADGFNIMPAVLPSGLEDFVDQVVPVLVDRGLFRSEYTGTTLREHYGLARPEHPRHRDGSRLGVGVVAHPATADPTTPVPTTTSTTHEGAQA</sequence>
<feature type="region of interest" description="Disordered" evidence="6">
    <location>
        <begin position="459"/>
        <end position="481"/>
    </location>
</feature>
<protein>
    <submittedName>
        <fullName evidence="8">LLM class flavin-dependent oxidoreductase</fullName>
    </submittedName>
</protein>
<accession>A0ABY5KQ57</accession>
<evidence type="ECO:0000256" key="1">
    <source>
        <dbReference type="ARBA" id="ARBA00022630"/>
    </source>
</evidence>
<keyword evidence="3" id="KW-0560">Oxidoreductase</keyword>
<dbReference type="NCBIfam" id="TIGR03860">
    <property type="entry name" value="FMN_nitrolo"/>
    <property type="match status" value="1"/>
</dbReference>
<evidence type="ECO:0000256" key="5">
    <source>
        <dbReference type="ARBA" id="ARBA00033748"/>
    </source>
</evidence>